<proteinExistence type="predicted"/>
<keyword evidence="2" id="KW-0479">Metal-binding</keyword>
<keyword evidence="7" id="KW-0175">Coiled coil</keyword>
<keyword evidence="6" id="KW-0234">DNA repair</keyword>
<dbReference type="InterPro" id="IPR043128">
    <property type="entry name" value="Rev_trsase/Diguanyl_cyclase"/>
</dbReference>
<dbReference type="SMART" id="SM00734">
    <property type="entry name" value="ZnF_Rad18"/>
    <property type="match status" value="1"/>
</dbReference>
<feature type="coiled-coil region" evidence="7">
    <location>
        <begin position="702"/>
        <end position="729"/>
    </location>
</feature>
<dbReference type="VEuPathDB" id="FungiDB:BTJ68_07843"/>
<dbReference type="EMBL" id="QWIR01000042">
    <property type="protein sequence ID" value="RMY91307.1"/>
    <property type="molecule type" value="Genomic_DNA"/>
</dbReference>
<dbReference type="Pfam" id="PF11799">
    <property type="entry name" value="IMS_C"/>
    <property type="match status" value="1"/>
</dbReference>
<dbReference type="GO" id="GO:0003684">
    <property type="term" value="F:damaged DNA binding"/>
    <property type="evidence" value="ECO:0007669"/>
    <property type="project" value="InterPro"/>
</dbReference>
<protein>
    <recommendedName>
        <fullName evidence="1">DNA polymerase kappa</fullName>
    </recommendedName>
</protein>
<keyword evidence="5" id="KW-0862">Zinc</keyword>
<dbReference type="Gene3D" id="3.40.1170.60">
    <property type="match status" value="1"/>
</dbReference>
<dbReference type="InterPro" id="IPR001126">
    <property type="entry name" value="UmuC"/>
</dbReference>
<feature type="compositionally biased region" description="Polar residues" evidence="8">
    <location>
        <begin position="860"/>
        <end position="873"/>
    </location>
</feature>
<dbReference type="Gene3D" id="3.30.160.60">
    <property type="entry name" value="Classic Zinc Finger"/>
    <property type="match status" value="1"/>
</dbReference>
<dbReference type="CDD" id="cd03586">
    <property type="entry name" value="PolY_Pol_IV_kappa"/>
    <property type="match status" value="1"/>
</dbReference>
<accession>A0A3M7FRK7</accession>
<dbReference type="Gene3D" id="3.30.70.270">
    <property type="match status" value="1"/>
</dbReference>
<name>A0A3M7FRK7_HORWE</name>
<dbReference type="OrthoDB" id="1747274at2759"/>
<dbReference type="Pfam" id="PF00817">
    <property type="entry name" value="IMS"/>
    <property type="match status" value="1"/>
</dbReference>
<comment type="caution">
    <text evidence="10">The sequence shown here is derived from an EMBL/GenBank/DDBJ whole genome shotgun (WGS) entry which is preliminary data.</text>
</comment>
<feature type="region of interest" description="Disordered" evidence="8">
    <location>
        <begin position="806"/>
        <end position="834"/>
    </location>
</feature>
<evidence type="ECO:0000259" key="9">
    <source>
        <dbReference type="PROSITE" id="PS50173"/>
    </source>
</evidence>
<dbReference type="FunFam" id="1.10.150.810:FF:000003">
    <property type="entry name" value="DNA polymerase kappa subunit"/>
    <property type="match status" value="1"/>
</dbReference>
<feature type="region of interest" description="Disordered" evidence="8">
    <location>
        <begin position="847"/>
        <end position="907"/>
    </location>
</feature>
<evidence type="ECO:0000256" key="5">
    <source>
        <dbReference type="ARBA" id="ARBA00022833"/>
    </source>
</evidence>
<evidence type="ECO:0000256" key="8">
    <source>
        <dbReference type="SAM" id="MobiDB-lite"/>
    </source>
</evidence>
<feature type="domain" description="UmuC" evidence="9">
    <location>
        <begin position="454"/>
        <end position="633"/>
    </location>
</feature>
<dbReference type="FunFam" id="3.30.1490.100:FF:000010">
    <property type="entry name" value="DNA-directed polymerase kappa"/>
    <property type="match status" value="1"/>
</dbReference>
<dbReference type="GO" id="GO:0003887">
    <property type="term" value="F:DNA-directed DNA polymerase activity"/>
    <property type="evidence" value="ECO:0007669"/>
    <property type="project" value="InterPro"/>
</dbReference>
<evidence type="ECO:0000313" key="10">
    <source>
        <dbReference type="EMBL" id="RMY91307.1"/>
    </source>
</evidence>
<dbReference type="PANTHER" id="PTHR11076:SF33">
    <property type="entry name" value="DNA POLYMERASE KAPPA"/>
    <property type="match status" value="1"/>
</dbReference>
<evidence type="ECO:0000256" key="4">
    <source>
        <dbReference type="ARBA" id="ARBA00022771"/>
    </source>
</evidence>
<dbReference type="InterPro" id="IPR022880">
    <property type="entry name" value="DNApol_IV"/>
</dbReference>
<dbReference type="Proteomes" id="UP000268823">
    <property type="component" value="Unassembled WGS sequence"/>
</dbReference>
<keyword evidence="3" id="KW-0227">DNA damage</keyword>
<dbReference type="SUPFAM" id="SSF56672">
    <property type="entry name" value="DNA/RNA polymerases"/>
    <property type="match status" value="1"/>
</dbReference>
<dbReference type="FunFam" id="3.30.70.270:FF:000014">
    <property type="entry name" value="DNA polymerase kappa subunit"/>
    <property type="match status" value="1"/>
</dbReference>
<dbReference type="InterPro" id="IPR017961">
    <property type="entry name" value="DNA_pol_Y-fam_little_finger"/>
</dbReference>
<dbReference type="InterPro" id="IPR043502">
    <property type="entry name" value="DNA/RNA_pol_sf"/>
</dbReference>
<dbReference type="FunFam" id="1.10.150.20:FF:000039">
    <property type="entry name" value="Polymerase (DNA directed) kappa"/>
    <property type="match status" value="1"/>
</dbReference>
<evidence type="ECO:0000256" key="2">
    <source>
        <dbReference type="ARBA" id="ARBA00022723"/>
    </source>
</evidence>
<sequence>MLSSPFDKSRCPRDRTKGGDVARCDEVLPTRLFGLLILPGIPLPTPSPIVLALRSAVTFGADALGLLAFGDSSSVWVGVALPALDNLAADRSVTLPLATTSLPATSSCRTRGATLGGSDRTVAVFDIVGLVADAEGAATRGVSGDRAVLGAATPGFSGRVLLVLDERSADIADPGYEDSMRRHGLFVSVSANRMKLEPECLPKTVAERSLTALDPVEVAGLMRASVVTGKKKNGYGQDSGRHHITRHHVDRGPLAFRSASGNAPRRLGRAFPLRGADKWERVTTRSSREGPRLISKRTCRRNIVWKTTQATCAGSFHDHTDSSDASMPRHNADLADEAENAIASASDSGTPAPPASQHHTLKYHLLGPSLTKSGQDGVDQQKVSEIIYNASKGSKYFNNEENKDKTLTVKIQRILAKKRELERIEASGGLKNEMKRADDFIAELEYGRDLSQAVVHVDCDAFYAAVEELDRPELKEVPFAVGKGVLTTCNYVARKFGCRSGMAGFVADKLCPQLIHLPLNFDKYTAKAKEVRAVLEQYDPRFESASIDEAYLNITEYCREHDMEPEDAVAQMRAEVEQKTKITISAGIAANAKLAKVCSNKNKPNGQFRLPSDRSSIVAFMRDLPTRKVNGIGRVFERELDAIGVKTCGDIYPLRHYLSRLFGEKAFQFLMSVYLGLGRTDVRPVEEYERKSVGTESTFHDLSDPQELREKLRRTAEELEKDLRRTEFKGRMLVLKIKLHTYEVFSRQVQPPKAVYTAEDLYHYSLPMLAKLEKEMPGMKLRLMGLRCTHLVNIKKGEVDFFGRARQQQSHASRDGMVGGEETTGKVELDEEGWQKWPDELFEDAARQEHQDEVDELERLSQQSPHQDAQNDTPQHRSEPYPPDPPAADSQPPTSRPPSGEPPADYRRHANGFAWRSLLEAERAAEAEEKSTADPPASVQWNCPICNLPQPSDERALNAHLDSCLSRQTIREIVTTSSGEEGCSPKPEIAVAKDYSSRPIASGGVSKSSQKRGRPSNRGSKGNGGDETGGKEVKRPKRAFFA</sequence>
<evidence type="ECO:0000256" key="7">
    <source>
        <dbReference type="SAM" id="Coils"/>
    </source>
</evidence>
<dbReference type="InterPro" id="IPR050116">
    <property type="entry name" value="DNA_polymerase-Y"/>
</dbReference>
<dbReference type="Gene3D" id="1.10.150.810">
    <property type="match status" value="1"/>
</dbReference>
<dbReference type="InterPro" id="IPR036775">
    <property type="entry name" value="DNA_pol_Y-fam_lit_finger_sf"/>
</dbReference>
<dbReference type="PROSITE" id="PS50173">
    <property type="entry name" value="UMUC"/>
    <property type="match status" value="1"/>
</dbReference>
<dbReference type="PANTHER" id="PTHR11076">
    <property type="entry name" value="DNA REPAIR POLYMERASE UMUC / TRANSFERASE FAMILY MEMBER"/>
    <property type="match status" value="1"/>
</dbReference>
<dbReference type="GO" id="GO:0005634">
    <property type="term" value="C:nucleus"/>
    <property type="evidence" value="ECO:0007669"/>
    <property type="project" value="TreeGrafter"/>
</dbReference>
<dbReference type="GO" id="GO:0070987">
    <property type="term" value="P:error-free translesion synthesis"/>
    <property type="evidence" value="ECO:0007669"/>
    <property type="project" value="UniProtKB-ARBA"/>
</dbReference>
<dbReference type="AlphaFoldDB" id="A0A3M7FRK7"/>
<reference evidence="10 11" key="1">
    <citation type="journal article" date="2018" name="BMC Genomics">
        <title>Genomic evidence for intraspecific hybridization in a clonal and extremely halotolerant yeast.</title>
        <authorList>
            <person name="Gostincar C."/>
            <person name="Stajich J.E."/>
            <person name="Zupancic J."/>
            <person name="Zalar P."/>
            <person name="Gunde-Cimerman N."/>
        </authorList>
    </citation>
    <scope>NUCLEOTIDE SEQUENCE [LARGE SCALE GENOMIC DNA]</scope>
    <source>
        <strain evidence="10 11">EXF-2788</strain>
    </source>
</reference>
<keyword evidence="4" id="KW-0863">Zinc-finger</keyword>
<evidence type="ECO:0000256" key="1">
    <source>
        <dbReference type="ARBA" id="ARBA00016178"/>
    </source>
</evidence>
<evidence type="ECO:0000256" key="6">
    <source>
        <dbReference type="ARBA" id="ARBA00023204"/>
    </source>
</evidence>
<feature type="region of interest" description="Disordered" evidence="8">
    <location>
        <begin position="976"/>
        <end position="1042"/>
    </location>
</feature>
<dbReference type="FunFam" id="1.10.150.810:FF:000001">
    <property type="entry name" value="DNA polymerase kappa"/>
    <property type="match status" value="1"/>
</dbReference>
<dbReference type="FunFam" id="3.40.1170.60:FF:000012">
    <property type="entry name" value="Putative DNA-directed polymerase kappa"/>
    <property type="match status" value="1"/>
</dbReference>
<organism evidence="10 11">
    <name type="scientific">Hortaea werneckii</name>
    <name type="common">Black yeast</name>
    <name type="synonym">Cladosporium werneckii</name>
    <dbReference type="NCBI Taxonomy" id="91943"/>
    <lineage>
        <taxon>Eukaryota</taxon>
        <taxon>Fungi</taxon>
        <taxon>Dikarya</taxon>
        <taxon>Ascomycota</taxon>
        <taxon>Pezizomycotina</taxon>
        <taxon>Dothideomycetes</taxon>
        <taxon>Dothideomycetidae</taxon>
        <taxon>Mycosphaerellales</taxon>
        <taxon>Teratosphaeriaceae</taxon>
        <taxon>Hortaea</taxon>
    </lineage>
</organism>
<dbReference type="InterPro" id="IPR006642">
    <property type="entry name" value="Rad18_UBZ4"/>
</dbReference>
<dbReference type="SUPFAM" id="SSF100879">
    <property type="entry name" value="Lesion bypass DNA polymerase (Y-family), little finger domain"/>
    <property type="match status" value="1"/>
</dbReference>
<evidence type="ECO:0000313" key="11">
    <source>
        <dbReference type="Proteomes" id="UP000268823"/>
    </source>
</evidence>
<dbReference type="Gene3D" id="3.30.1490.100">
    <property type="entry name" value="DNA polymerase, Y-family, little finger domain"/>
    <property type="match status" value="1"/>
</dbReference>
<gene>
    <name evidence="10" type="ORF">D0861_03149</name>
</gene>
<dbReference type="GO" id="GO:0006281">
    <property type="term" value="P:DNA repair"/>
    <property type="evidence" value="ECO:0007669"/>
    <property type="project" value="UniProtKB-KW"/>
</dbReference>
<evidence type="ECO:0000256" key="3">
    <source>
        <dbReference type="ARBA" id="ARBA00022763"/>
    </source>
</evidence>
<dbReference type="GO" id="GO:0008270">
    <property type="term" value="F:zinc ion binding"/>
    <property type="evidence" value="ECO:0007669"/>
    <property type="project" value="UniProtKB-KW"/>
</dbReference>
<dbReference type="Gene3D" id="1.10.150.20">
    <property type="entry name" value="5' to 3' exonuclease, C-terminal subdomain"/>
    <property type="match status" value="1"/>
</dbReference>
<dbReference type="GO" id="GO:0042276">
    <property type="term" value="P:error-prone translesion synthesis"/>
    <property type="evidence" value="ECO:0007669"/>
    <property type="project" value="TreeGrafter"/>
</dbReference>
<feature type="compositionally biased region" description="Basic and acidic residues" evidence="8">
    <location>
        <begin position="823"/>
        <end position="834"/>
    </location>
</feature>